<dbReference type="Pfam" id="PF08125">
    <property type="entry name" value="Mannitol_dh_C"/>
    <property type="match status" value="1"/>
</dbReference>
<evidence type="ECO:0000256" key="2">
    <source>
        <dbReference type="ARBA" id="ARBA00048615"/>
    </source>
</evidence>
<evidence type="ECO:0000313" key="6">
    <source>
        <dbReference type="Proteomes" id="UP000199701"/>
    </source>
</evidence>
<keyword evidence="1" id="KW-0560">Oxidoreductase</keyword>
<comment type="catalytic activity">
    <reaction evidence="2">
        <text>D-mannitol 1-phosphate + NAD(+) = beta-D-fructose 6-phosphate + NADH + H(+)</text>
        <dbReference type="Rhea" id="RHEA:19661"/>
        <dbReference type="ChEBI" id="CHEBI:15378"/>
        <dbReference type="ChEBI" id="CHEBI:57540"/>
        <dbReference type="ChEBI" id="CHEBI:57634"/>
        <dbReference type="ChEBI" id="CHEBI:57945"/>
        <dbReference type="ChEBI" id="CHEBI:61381"/>
        <dbReference type="EC" id="1.1.1.17"/>
    </reaction>
</comment>
<gene>
    <name evidence="5" type="ORF">SAMN05421659_10644</name>
</gene>
<protein>
    <submittedName>
        <fullName evidence="5">Haloacid dehalogenase superfamily, subfamily IA, variant 3 with third motif having DD or ED</fullName>
    </submittedName>
</protein>
<dbReference type="InterPro" id="IPR036291">
    <property type="entry name" value="NAD(P)-bd_dom_sf"/>
</dbReference>
<dbReference type="InterPro" id="IPR013118">
    <property type="entry name" value="Mannitol_DH_C"/>
</dbReference>
<dbReference type="InterPro" id="IPR041492">
    <property type="entry name" value="HAD_2"/>
</dbReference>
<dbReference type="InterPro" id="IPR023214">
    <property type="entry name" value="HAD_sf"/>
</dbReference>
<dbReference type="SFLD" id="SFLDG01129">
    <property type="entry name" value="C1.5:_HAD__Beta-PGM__Phosphata"/>
    <property type="match status" value="1"/>
</dbReference>
<feature type="domain" description="Mannitol dehydrogenase N-terminal" evidence="3">
    <location>
        <begin position="249"/>
        <end position="424"/>
    </location>
</feature>
<dbReference type="InterPro" id="IPR006439">
    <property type="entry name" value="HAD-SF_hydro_IA"/>
</dbReference>
<dbReference type="SUPFAM" id="SSF56784">
    <property type="entry name" value="HAD-like"/>
    <property type="match status" value="1"/>
</dbReference>
<reference evidence="5 6" key="1">
    <citation type="submission" date="2016-10" db="EMBL/GenBank/DDBJ databases">
        <authorList>
            <person name="de Groot N.N."/>
        </authorList>
    </citation>
    <scope>NUCLEOTIDE SEQUENCE [LARGE SCALE GENOMIC DNA]</scope>
    <source>
        <strain evidence="5 6">DSM 9179</strain>
    </source>
</reference>
<accession>A0A1I0PVR6</accession>
<dbReference type="InterPro" id="IPR013328">
    <property type="entry name" value="6PGD_dom2"/>
</dbReference>
<dbReference type="RefSeq" id="WP_092453054.1">
    <property type="nucleotide sequence ID" value="NZ_FOJI01000006.1"/>
</dbReference>
<evidence type="ECO:0000256" key="1">
    <source>
        <dbReference type="ARBA" id="ARBA00023002"/>
    </source>
</evidence>
<dbReference type="Pfam" id="PF13419">
    <property type="entry name" value="HAD_2"/>
    <property type="match status" value="1"/>
</dbReference>
<dbReference type="InterPro" id="IPR013131">
    <property type="entry name" value="Mannitol_DH_N"/>
</dbReference>
<dbReference type="SUPFAM" id="SSF51735">
    <property type="entry name" value="NAD(P)-binding Rossmann-fold domains"/>
    <property type="match status" value="1"/>
</dbReference>
<dbReference type="GO" id="GO:0008926">
    <property type="term" value="F:mannitol-1-phosphate 5-dehydrogenase activity"/>
    <property type="evidence" value="ECO:0007669"/>
    <property type="project" value="UniProtKB-EC"/>
</dbReference>
<sequence length="727" mass="83234">MIFENKIFEAAIFDMDGTMFDTEKLRFKMLKEASYELYNEEILDSILFDSLGISAVNGEILAKKYYGEEYPYKEIRERADNLERQYVRENGVPVKDGLYNLLERLKKNHIFIALATSSRREIAEEYLIRAKVLRYFDILVCGDEVENGKPDPEIFIKAASELSCDPSNCLIFEDSENGILAASASGGMPIFIKDIKDISESTKKLAFKSYHDISGFVEDIIPLTHKFPVPDLNEQFPFSQDHIIAGIHGFGAIGGGYLAQIFSHWDGYTRPYQIIGATRNEALRQVVNSIGKYSIKFESLAYFQTIEDIHLIDIQDNEEVIKMYEVSKIIGISLPESAIRLQANVIAKGLLNRYEKELEPLTILIIMNKINPGRFVRTHVMNALKTITDEKTATAVIKNTYFCETVVNRMVSAIPYEVIIEKLQNNIQNLHRNIFQYSDDLKKLFEFSQVYHDDEYLKNGKRRKKRTKNAIYDISNFENFYAVSKFANELTDLNVTLFSSEPDMPLFASNSSPLLSTLRQIVVIDDIKSMQEIKNKLSNGTHAIIAWYSRLLGYNSIGQGMGDIRVEKLALNIMKSEIKPALLIENPDFQKYITSFITNFIKRCRISFNDKCSRVGRDPLRKLQNGERIIGAIQLAQKYQISTKNLEFGVACAILYSIRFATGNNTEAGKVKELYEKNHTVADILTYSGDYNKSKYPGLDLEQNRELIDRIQEIFNRIEVEIPIIID</sequence>
<evidence type="ECO:0000313" key="5">
    <source>
        <dbReference type="EMBL" id="SEW18453.1"/>
    </source>
</evidence>
<dbReference type="Pfam" id="PF01232">
    <property type="entry name" value="Mannitol_dh"/>
    <property type="match status" value="1"/>
</dbReference>
<dbReference type="InterPro" id="IPR008927">
    <property type="entry name" value="6-PGluconate_DH-like_C_sf"/>
</dbReference>
<dbReference type="InterPro" id="IPR036412">
    <property type="entry name" value="HAD-like_sf"/>
</dbReference>
<keyword evidence="6" id="KW-1185">Reference proteome</keyword>
<dbReference type="EMBL" id="FOJI01000006">
    <property type="protein sequence ID" value="SEW18453.1"/>
    <property type="molecule type" value="Genomic_DNA"/>
</dbReference>
<proteinExistence type="predicted"/>
<feature type="domain" description="Mannitol dehydrogenase C-terminal" evidence="4">
    <location>
        <begin position="526"/>
        <end position="714"/>
    </location>
</feature>
<dbReference type="Gene3D" id="3.40.50.1000">
    <property type="entry name" value="HAD superfamily/HAD-like"/>
    <property type="match status" value="1"/>
</dbReference>
<name>A0A1I0PVR6_9FIRM</name>
<evidence type="ECO:0000259" key="4">
    <source>
        <dbReference type="Pfam" id="PF08125"/>
    </source>
</evidence>
<dbReference type="PRINTS" id="PR00413">
    <property type="entry name" value="HADHALOGNASE"/>
</dbReference>
<dbReference type="Gene3D" id="3.40.50.720">
    <property type="entry name" value="NAD(P)-binding Rossmann-like Domain"/>
    <property type="match status" value="1"/>
</dbReference>
<evidence type="ECO:0000259" key="3">
    <source>
        <dbReference type="Pfam" id="PF01232"/>
    </source>
</evidence>
<dbReference type="InterPro" id="IPR023198">
    <property type="entry name" value="PGP-like_dom2"/>
</dbReference>
<dbReference type="OrthoDB" id="9797743at2"/>
<organism evidence="5 6">
    <name type="scientific">[Clostridium] fimetarium</name>
    <dbReference type="NCBI Taxonomy" id="99656"/>
    <lineage>
        <taxon>Bacteria</taxon>
        <taxon>Bacillati</taxon>
        <taxon>Bacillota</taxon>
        <taxon>Clostridia</taxon>
        <taxon>Lachnospirales</taxon>
        <taxon>Lachnospiraceae</taxon>
    </lineage>
</organism>
<dbReference type="STRING" id="99656.SAMN05421659_10644"/>
<dbReference type="SUPFAM" id="SSF48179">
    <property type="entry name" value="6-phosphogluconate dehydrogenase C-terminal domain-like"/>
    <property type="match status" value="1"/>
</dbReference>
<dbReference type="NCBIfam" id="TIGR01509">
    <property type="entry name" value="HAD-SF-IA-v3"/>
    <property type="match status" value="1"/>
</dbReference>
<dbReference type="PANTHER" id="PTHR18901:SF38">
    <property type="entry name" value="PSEUDOURIDINE-5'-PHOSPHATASE"/>
    <property type="match status" value="1"/>
</dbReference>
<dbReference type="SFLD" id="SFLDS00003">
    <property type="entry name" value="Haloacid_Dehalogenase"/>
    <property type="match status" value="1"/>
</dbReference>
<dbReference type="Gene3D" id="1.10.150.240">
    <property type="entry name" value="Putative phosphatase, domain 2"/>
    <property type="match status" value="1"/>
</dbReference>
<dbReference type="AlphaFoldDB" id="A0A1I0PVR6"/>
<dbReference type="Proteomes" id="UP000199701">
    <property type="component" value="Unassembled WGS sequence"/>
</dbReference>
<dbReference type="Gene3D" id="1.10.1040.10">
    <property type="entry name" value="N-(1-d-carboxylethyl)-l-norvaline Dehydrogenase, domain 2"/>
    <property type="match status" value="1"/>
</dbReference>
<dbReference type="PANTHER" id="PTHR18901">
    <property type="entry name" value="2-DEOXYGLUCOSE-6-PHOSPHATE PHOSPHATASE 2"/>
    <property type="match status" value="1"/>
</dbReference>
<dbReference type="NCBIfam" id="NF046057">
    <property type="entry name" value="bifunc_MtlD"/>
    <property type="match status" value="1"/>
</dbReference>